<dbReference type="EMBL" id="JABEBT010000034">
    <property type="protein sequence ID" value="KAF7636081.1"/>
    <property type="molecule type" value="Genomic_DNA"/>
</dbReference>
<keyword evidence="5" id="KW-0479">Metal-binding</keyword>
<name>A0A8S9ZRL9_9BILA</name>
<comment type="subcellular location">
    <subcellularLocation>
        <location evidence="1">Membrane</location>
        <topology evidence="1">Single-pass membrane protein</topology>
    </subcellularLocation>
</comment>
<evidence type="ECO:0000256" key="8">
    <source>
        <dbReference type="ARBA" id="ARBA00022833"/>
    </source>
</evidence>
<evidence type="ECO:0000259" key="12">
    <source>
        <dbReference type="PROSITE" id="PS50089"/>
    </source>
</evidence>
<keyword evidence="7" id="KW-0833">Ubl conjugation pathway</keyword>
<evidence type="ECO:0000256" key="10">
    <source>
        <dbReference type="ARBA" id="ARBA00023136"/>
    </source>
</evidence>
<evidence type="ECO:0000256" key="4">
    <source>
        <dbReference type="ARBA" id="ARBA00022692"/>
    </source>
</evidence>
<evidence type="ECO:0000256" key="6">
    <source>
        <dbReference type="ARBA" id="ARBA00022771"/>
    </source>
</evidence>
<evidence type="ECO:0000256" key="2">
    <source>
        <dbReference type="ARBA" id="ARBA00004906"/>
    </source>
</evidence>
<dbReference type="GO" id="GO:0016020">
    <property type="term" value="C:membrane"/>
    <property type="evidence" value="ECO:0007669"/>
    <property type="project" value="UniProtKB-SubCell"/>
</dbReference>
<evidence type="ECO:0000256" key="1">
    <source>
        <dbReference type="ARBA" id="ARBA00004167"/>
    </source>
</evidence>
<dbReference type="AlphaFoldDB" id="A0A8S9ZRL9"/>
<evidence type="ECO:0000256" key="3">
    <source>
        <dbReference type="ARBA" id="ARBA00022679"/>
    </source>
</evidence>
<dbReference type="Proteomes" id="UP000605970">
    <property type="component" value="Unassembled WGS sequence"/>
</dbReference>
<dbReference type="SMART" id="SM00184">
    <property type="entry name" value="RING"/>
    <property type="match status" value="1"/>
</dbReference>
<dbReference type="Gene3D" id="3.30.40.10">
    <property type="entry name" value="Zinc/RING finger domain, C3HC4 (zinc finger)"/>
    <property type="match status" value="1"/>
</dbReference>
<keyword evidence="4" id="KW-0812">Transmembrane</keyword>
<reference evidence="13" key="1">
    <citation type="journal article" date="2020" name="Ecol. Evol.">
        <title>Genome structure and content of the rice root-knot nematode (Meloidogyne graminicola).</title>
        <authorList>
            <person name="Phan N.T."/>
            <person name="Danchin E.G.J."/>
            <person name="Klopp C."/>
            <person name="Perfus-Barbeoch L."/>
            <person name="Kozlowski D.K."/>
            <person name="Koutsovoulos G.D."/>
            <person name="Lopez-Roques C."/>
            <person name="Bouchez O."/>
            <person name="Zahm M."/>
            <person name="Besnard G."/>
            <person name="Bellafiore S."/>
        </authorList>
    </citation>
    <scope>NUCLEOTIDE SEQUENCE</scope>
    <source>
        <strain evidence="13">VN-18</strain>
    </source>
</reference>
<feature type="domain" description="RING-type" evidence="12">
    <location>
        <begin position="200"/>
        <end position="268"/>
    </location>
</feature>
<dbReference type="GO" id="GO:0031625">
    <property type="term" value="F:ubiquitin protein ligase binding"/>
    <property type="evidence" value="ECO:0007669"/>
    <property type="project" value="TreeGrafter"/>
</dbReference>
<evidence type="ECO:0000256" key="5">
    <source>
        <dbReference type="ARBA" id="ARBA00022723"/>
    </source>
</evidence>
<keyword evidence="8" id="KW-0862">Zinc</keyword>
<dbReference type="InterPro" id="IPR001841">
    <property type="entry name" value="Znf_RING"/>
</dbReference>
<dbReference type="PANTHER" id="PTHR45768">
    <property type="entry name" value="E3 UBIQUITIN-PROTEIN LIGASE RNF13-LIKE"/>
    <property type="match status" value="1"/>
</dbReference>
<dbReference type="PANTHER" id="PTHR45768:SF18">
    <property type="entry name" value="RING-H2 FINGER PROTEIN ATL47-RELATED"/>
    <property type="match status" value="1"/>
</dbReference>
<protein>
    <submittedName>
        <fullName evidence="13">RING-type domain-containing protein</fullName>
    </submittedName>
</protein>
<evidence type="ECO:0000256" key="9">
    <source>
        <dbReference type="ARBA" id="ARBA00022989"/>
    </source>
</evidence>
<dbReference type="OrthoDB" id="9984778at2759"/>
<dbReference type="GO" id="GO:0008270">
    <property type="term" value="F:zinc ion binding"/>
    <property type="evidence" value="ECO:0007669"/>
    <property type="project" value="UniProtKB-KW"/>
</dbReference>
<keyword evidence="9" id="KW-1133">Transmembrane helix</keyword>
<dbReference type="Pfam" id="PF17123">
    <property type="entry name" value="zf-RING_11"/>
    <property type="match status" value="1"/>
</dbReference>
<evidence type="ECO:0000313" key="14">
    <source>
        <dbReference type="Proteomes" id="UP000605970"/>
    </source>
</evidence>
<gene>
    <name evidence="13" type="ORF">Mgra_00004527</name>
</gene>
<comment type="pathway">
    <text evidence="2">Protein modification; protein ubiquitination.</text>
</comment>
<organism evidence="13 14">
    <name type="scientific">Meloidogyne graminicola</name>
    <dbReference type="NCBI Taxonomy" id="189291"/>
    <lineage>
        <taxon>Eukaryota</taxon>
        <taxon>Metazoa</taxon>
        <taxon>Ecdysozoa</taxon>
        <taxon>Nematoda</taxon>
        <taxon>Chromadorea</taxon>
        <taxon>Rhabditida</taxon>
        <taxon>Tylenchina</taxon>
        <taxon>Tylenchomorpha</taxon>
        <taxon>Tylenchoidea</taxon>
        <taxon>Meloidogynidae</taxon>
        <taxon>Meloidogyninae</taxon>
        <taxon>Meloidogyne</taxon>
    </lineage>
</organism>
<sequence>MVFLQPLCVVQLIFGIIPSMVLNSLCFCLLLENIIQHQCPLQNVKGRHITLDSKYYRMLEKQSICLVNFLVKKFGTDNIIGYETHKELNEETVVDNHFKINYNGNNYIYRFNQEFNFSTHHYYYYEGSPEYNDLYNCNQIIEEAIPQYEVDNRRRRFINLNKLYKRFNSKQLYFNYIPIFEEDQILQVNQDLIENNKEGCSVCLSDFLIGDYVIMTSCEHIFHINCLHTCIYSTLIVYILGKFTNKELKVYCYVYKGLVNNSTCPICRRQIHLTQN</sequence>
<accession>A0A8S9ZRL9</accession>
<keyword evidence="14" id="KW-1185">Reference proteome</keyword>
<dbReference type="InterPro" id="IPR013083">
    <property type="entry name" value="Znf_RING/FYVE/PHD"/>
</dbReference>
<dbReference type="SUPFAM" id="SSF57850">
    <property type="entry name" value="RING/U-box"/>
    <property type="match status" value="1"/>
</dbReference>
<evidence type="ECO:0000256" key="7">
    <source>
        <dbReference type="ARBA" id="ARBA00022786"/>
    </source>
</evidence>
<evidence type="ECO:0000256" key="11">
    <source>
        <dbReference type="PROSITE-ProRule" id="PRU00175"/>
    </source>
</evidence>
<keyword evidence="3" id="KW-0808">Transferase</keyword>
<dbReference type="PROSITE" id="PS50089">
    <property type="entry name" value="ZF_RING_2"/>
    <property type="match status" value="1"/>
</dbReference>
<keyword evidence="10" id="KW-0472">Membrane</keyword>
<comment type="caution">
    <text evidence="13">The sequence shown here is derived from an EMBL/GenBank/DDBJ whole genome shotgun (WGS) entry which is preliminary data.</text>
</comment>
<dbReference type="GO" id="GO:0016740">
    <property type="term" value="F:transferase activity"/>
    <property type="evidence" value="ECO:0007669"/>
    <property type="project" value="UniProtKB-KW"/>
</dbReference>
<proteinExistence type="predicted"/>
<keyword evidence="6 11" id="KW-0863">Zinc-finger</keyword>
<evidence type="ECO:0000313" key="13">
    <source>
        <dbReference type="EMBL" id="KAF7636081.1"/>
    </source>
</evidence>